<organism evidence="1">
    <name type="scientific">marine sediment metagenome</name>
    <dbReference type="NCBI Taxonomy" id="412755"/>
    <lineage>
        <taxon>unclassified sequences</taxon>
        <taxon>metagenomes</taxon>
        <taxon>ecological metagenomes</taxon>
    </lineage>
</organism>
<name>X1MLV1_9ZZZZ</name>
<accession>X1MLV1</accession>
<dbReference type="EMBL" id="BARV01017031">
    <property type="protein sequence ID" value="GAI32288.1"/>
    <property type="molecule type" value="Genomic_DNA"/>
</dbReference>
<proteinExistence type="predicted"/>
<gene>
    <name evidence="1" type="ORF">S06H3_29095</name>
</gene>
<sequence>MSLTDLIKRRKNIVNQESEGINLAIYFINKFEDRTFTFKGLKNKYFGLRGEDLLKLIQEELDSTLILYRYTTRVKKYTDRKGVSQAKIRLFGRAGTMDRYNPLDITLDITMEMPQTYPKLKK</sequence>
<evidence type="ECO:0000313" key="1">
    <source>
        <dbReference type="EMBL" id="GAI32288.1"/>
    </source>
</evidence>
<reference evidence="1" key="1">
    <citation type="journal article" date="2014" name="Front. Microbiol.">
        <title>High frequency of phylogenetically diverse reductive dehalogenase-homologous genes in deep subseafloor sedimentary metagenomes.</title>
        <authorList>
            <person name="Kawai M."/>
            <person name="Futagami T."/>
            <person name="Toyoda A."/>
            <person name="Takaki Y."/>
            <person name="Nishi S."/>
            <person name="Hori S."/>
            <person name="Arai W."/>
            <person name="Tsubouchi T."/>
            <person name="Morono Y."/>
            <person name="Uchiyama I."/>
            <person name="Ito T."/>
            <person name="Fujiyama A."/>
            <person name="Inagaki F."/>
            <person name="Takami H."/>
        </authorList>
    </citation>
    <scope>NUCLEOTIDE SEQUENCE</scope>
    <source>
        <strain evidence="1">Expedition CK06-06</strain>
    </source>
</reference>
<comment type="caution">
    <text evidence="1">The sequence shown here is derived from an EMBL/GenBank/DDBJ whole genome shotgun (WGS) entry which is preliminary data.</text>
</comment>
<protein>
    <submittedName>
        <fullName evidence="1">Uncharacterized protein</fullName>
    </submittedName>
</protein>
<dbReference type="AlphaFoldDB" id="X1MLV1"/>